<keyword evidence="4 7" id="KW-0665">Pyrimidine biosynthesis</keyword>
<evidence type="ECO:0000313" key="9">
    <source>
        <dbReference type="EMBL" id="HIZ73560.1"/>
    </source>
</evidence>
<organism evidence="9 10">
    <name type="scientific">Candidatus Gallimonas intestinavium</name>
    <dbReference type="NCBI Taxonomy" id="2838603"/>
    <lineage>
        <taxon>Bacteria</taxon>
        <taxon>Bacillati</taxon>
        <taxon>Bacillota</taxon>
        <taxon>Clostridia</taxon>
        <taxon>Candidatus Gallimonas</taxon>
    </lineage>
</organism>
<dbReference type="GO" id="GO:0006207">
    <property type="term" value="P:'de novo' pyrimidine nucleobase biosynthetic process"/>
    <property type="evidence" value="ECO:0007669"/>
    <property type="project" value="InterPro"/>
</dbReference>
<dbReference type="PANTHER" id="PTHR43375">
    <property type="entry name" value="OROTIDINE 5'-PHOSPHATE DECARBOXYLASE"/>
    <property type="match status" value="1"/>
</dbReference>
<evidence type="ECO:0000256" key="7">
    <source>
        <dbReference type="HAMAP-Rule" id="MF_01215"/>
    </source>
</evidence>
<dbReference type="Gene3D" id="3.20.20.70">
    <property type="entry name" value="Aldolase class I"/>
    <property type="match status" value="1"/>
</dbReference>
<reference evidence="9" key="1">
    <citation type="journal article" date="2021" name="PeerJ">
        <title>Extensive microbial diversity within the chicken gut microbiome revealed by metagenomics and culture.</title>
        <authorList>
            <person name="Gilroy R."/>
            <person name="Ravi A."/>
            <person name="Getino M."/>
            <person name="Pursley I."/>
            <person name="Horton D.L."/>
            <person name="Alikhan N.F."/>
            <person name="Baker D."/>
            <person name="Gharbi K."/>
            <person name="Hall N."/>
            <person name="Watson M."/>
            <person name="Adriaenssens E.M."/>
            <person name="Foster-Nyarko E."/>
            <person name="Jarju S."/>
            <person name="Secka A."/>
            <person name="Antonio M."/>
            <person name="Oren A."/>
            <person name="Chaudhuri R.R."/>
            <person name="La Ragione R."/>
            <person name="Hildebrand F."/>
            <person name="Pallen M.J."/>
        </authorList>
    </citation>
    <scope>NUCLEOTIDE SEQUENCE</scope>
    <source>
        <strain evidence="9">ChiW7-2402</strain>
    </source>
</reference>
<dbReference type="AlphaFoldDB" id="A0A9D2G759"/>
<evidence type="ECO:0000259" key="8">
    <source>
        <dbReference type="SMART" id="SM00934"/>
    </source>
</evidence>
<keyword evidence="3 7" id="KW-0210">Decarboxylase</keyword>
<evidence type="ECO:0000256" key="1">
    <source>
        <dbReference type="ARBA" id="ARBA00004861"/>
    </source>
</evidence>
<dbReference type="SUPFAM" id="SSF51366">
    <property type="entry name" value="Ribulose-phoshate binding barrel"/>
    <property type="match status" value="1"/>
</dbReference>
<comment type="caution">
    <text evidence="9">The sequence shown here is derived from an EMBL/GenBank/DDBJ whole genome shotgun (WGS) entry which is preliminary data.</text>
</comment>
<reference evidence="9" key="2">
    <citation type="submission" date="2021-04" db="EMBL/GenBank/DDBJ databases">
        <authorList>
            <person name="Gilroy R."/>
        </authorList>
    </citation>
    <scope>NUCLEOTIDE SEQUENCE</scope>
    <source>
        <strain evidence="9">ChiW7-2402</strain>
    </source>
</reference>
<dbReference type="SMART" id="SM00934">
    <property type="entry name" value="OMPdecase"/>
    <property type="match status" value="1"/>
</dbReference>
<dbReference type="GO" id="GO:0044205">
    <property type="term" value="P:'de novo' UMP biosynthetic process"/>
    <property type="evidence" value="ECO:0007669"/>
    <property type="project" value="UniProtKB-UniRule"/>
</dbReference>
<comment type="pathway">
    <text evidence="1 7">Pyrimidine metabolism; UMP biosynthesis via de novo pathway; UMP from orotate: step 2/2.</text>
</comment>
<dbReference type="CDD" id="cd04725">
    <property type="entry name" value="OMP_decarboxylase_like"/>
    <property type="match status" value="1"/>
</dbReference>
<dbReference type="FunFam" id="3.20.20.70:FF:000246">
    <property type="entry name" value="Orotidine 5'-phosphate decarboxylase"/>
    <property type="match status" value="1"/>
</dbReference>
<dbReference type="PROSITE" id="PS00156">
    <property type="entry name" value="OMPDECASE"/>
    <property type="match status" value="1"/>
</dbReference>
<dbReference type="InterPro" id="IPR011060">
    <property type="entry name" value="RibuloseP-bd_barrel"/>
</dbReference>
<dbReference type="InterPro" id="IPR001754">
    <property type="entry name" value="OMPdeCOase_dom"/>
</dbReference>
<keyword evidence="5 7" id="KW-0456">Lyase</keyword>
<dbReference type="InterPro" id="IPR013785">
    <property type="entry name" value="Aldolase_TIM"/>
</dbReference>
<dbReference type="InterPro" id="IPR011995">
    <property type="entry name" value="OMPdecase_type-2"/>
</dbReference>
<name>A0A9D2G759_9FIRM</name>
<comment type="similarity">
    <text evidence="2 7">Belongs to the OMP decarboxylase family. Type 2 subfamily.</text>
</comment>
<evidence type="ECO:0000256" key="6">
    <source>
        <dbReference type="ARBA" id="ARBA00049157"/>
    </source>
</evidence>
<gene>
    <name evidence="7 9" type="primary">pyrF</name>
    <name evidence="9" type="ORF">H9964_08270</name>
</gene>
<dbReference type="EMBL" id="DXBB01000126">
    <property type="protein sequence ID" value="HIZ73560.1"/>
    <property type="molecule type" value="Genomic_DNA"/>
</dbReference>
<dbReference type="Pfam" id="PF00215">
    <property type="entry name" value="OMPdecase"/>
    <property type="match status" value="1"/>
</dbReference>
<dbReference type="NCBIfam" id="TIGR02127">
    <property type="entry name" value="pyrF_sub2"/>
    <property type="match status" value="1"/>
</dbReference>
<evidence type="ECO:0000256" key="4">
    <source>
        <dbReference type="ARBA" id="ARBA00022975"/>
    </source>
</evidence>
<evidence type="ECO:0000256" key="3">
    <source>
        <dbReference type="ARBA" id="ARBA00022793"/>
    </source>
</evidence>
<dbReference type="Proteomes" id="UP000824102">
    <property type="component" value="Unassembled WGS sequence"/>
</dbReference>
<dbReference type="InterPro" id="IPR018089">
    <property type="entry name" value="OMPdecase_AS"/>
</dbReference>
<dbReference type="HAMAP" id="MF_01215">
    <property type="entry name" value="OMPdecase_type2"/>
    <property type="match status" value="1"/>
</dbReference>
<comment type="catalytic activity">
    <reaction evidence="6 7">
        <text>orotidine 5'-phosphate + H(+) = UMP + CO2</text>
        <dbReference type="Rhea" id="RHEA:11596"/>
        <dbReference type="ChEBI" id="CHEBI:15378"/>
        <dbReference type="ChEBI" id="CHEBI:16526"/>
        <dbReference type="ChEBI" id="CHEBI:57538"/>
        <dbReference type="ChEBI" id="CHEBI:57865"/>
        <dbReference type="EC" id="4.1.1.23"/>
    </reaction>
</comment>
<evidence type="ECO:0000256" key="5">
    <source>
        <dbReference type="ARBA" id="ARBA00023239"/>
    </source>
</evidence>
<proteinExistence type="inferred from homology"/>
<accession>A0A9D2G759</accession>
<sequence length="320" mass="34935">MIVDTLIEKIIEKQNPTCVGLDTALEYLPPDMQNELNAISKNANKSALADARFYHLASQLVYKFNCGIIDKIADIVPAVKVQIAYYEELGHAGVMAFEKTIKYAKKMGMIVITDAKRNDIGATATRYANAFIGRNYETDIIFPRADFPSDFLTVNGYLGSDGITPFVEQCKKHDKGIFVLVKTSNPSSGELQNLKLEDGRTVYECMGDMVERWGEGTVGKYGYSCVGAVVGATYPEEAKVLRARLPHTFFLVPGYGAQGANAEMLKNCFDANGLGGVVNNSRGVLCAYQKRGGTYDEAARAACLEMRADLQNVLGAICAK</sequence>
<dbReference type="PANTHER" id="PTHR43375:SF1">
    <property type="entry name" value="OROTIDINE 5'-PHOSPHATE DECARBOXYLASE"/>
    <property type="match status" value="1"/>
</dbReference>
<dbReference type="GO" id="GO:0004590">
    <property type="term" value="F:orotidine-5'-phosphate decarboxylase activity"/>
    <property type="evidence" value="ECO:0007669"/>
    <property type="project" value="UniProtKB-UniRule"/>
</dbReference>
<dbReference type="EC" id="4.1.1.23" evidence="7"/>
<feature type="domain" description="Orotidine 5'-phosphate decarboxylase" evidence="8">
    <location>
        <begin position="16"/>
        <end position="302"/>
    </location>
</feature>
<protein>
    <recommendedName>
        <fullName evidence="7">Orotidine 5'-phosphate decarboxylase</fullName>
        <ecNumber evidence="7">4.1.1.23</ecNumber>
    </recommendedName>
    <alternativeName>
        <fullName evidence="7">OMP decarboxylase</fullName>
        <shortName evidence="7">OMPDCase</shortName>
        <shortName evidence="7">OMPdecase</shortName>
    </alternativeName>
</protein>
<evidence type="ECO:0000313" key="10">
    <source>
        <dbReference type="Proteomes" id="UP000824102"/>
    </source>
</evidence>
<feature type="active site" description="Proton donor" evidence="7">
    <location>
        <position position="116"/>
    </location>
</feature>
<evidence type="ECO:0000256" key="2">
    <source>
        <dbReference type="ARBA" id="ARBA00008847"/>
    </source>
</evidence>